<comment type="caution">
    <text evidence="6">The sequence shown here is derived from an EMBL/GenBank/DDBJ whole genome shotgun (WGS) entry which is preliminary data.</text>
</comment>
<dbReference type="GO" id="GO:0004519">
    <property type="term" value="F:endonuclease activity"/>
    <property type="evidence" value="ECO:0007669"/>
    <property type="project" value="UniProtKB-KW"/>
</dbReference>
<dbReference type="Pfam" id="PF00565">
    <property type="entry name" value="SNase"/>
    <property type="match status" value="1"/>
</dbReference>
<keyword evidence="1" id="KW-0540">Nuclease</keyword>
<feature type="domain" description="TNase-like" evidence="5">
    <location>
        <begin position="32"/>
        <end position="154"/>
    </location>
</feature>
<dbReference type="SMART" id="SM00318">
    <property type="entry name" value="SNc"/>
    <property type="match status" value="1"/>
</dbReference>
<keyword evidence="4" id="KW-0472">Membrane</keyword>
<dbReference type="GO" id="GO:0016787">
    <property type="term" value="F:hydrolase activity"/>
    <property type="evidence" value="ECO:0007669"/>
    <property type="project" value="UniProtKB-KW"/>
</dbReference>
<reference evidence="6 7" key="1">
    <citation type="journal article" date="2016" name="Nat. Commun.">
        <title>Thousands of microbial genomes shed light on interconnected biogeochemical processes in an aquifer system.</title>
        <authorList>
            <person name="Anantharaman K."/>
            <person name="Brown C.T."/>
            <person name="Hug L.A."/>
            <person name="Sharon I."/>
            <person name="Castelle C.J."/>
            <person name="Probst A.J."/>
            <person name="Thomas B.C."/>
            <person name="Singh A."/>
            <person name="Wilkins M.J."/>
            <person name="Karaoz U."/>
            <person name="Brodie E.L."/>
            <person name="Williams K.H."/>
            <person name="Hubbard S.S."/>
            <person name="Banfield J.F."/>
        </authorList>
    </citation>
    <scope>NUCLEOTIDE SEQUENCE [LARGE SCALE GENOMIC DNA]</scope>
</reference>
<dbReference type="InterPro" id="IPR016071">
    <property type="entry name" value="Staphylococal_nuclease_OB-fold"/>
</dbReference>
<evidence type="ECO:0000256" key="3">
    <source>
        <dbReference type="ARBA" id="ARBA00022801"/>
    </source>
</evidence>
<organism evidence="6 7">
    <name type="scientific">Candidatus Roizmanbacteria bacterium RIFOXYA1_FULL_41_12</name>
    <dbReference type="NCBI Taxonomy" id="1802082"/>
    <lineage>
        <taxon>Bacteria</taxon>
        <taxon>Candidatus Roizmaniibacteriota</taxon>
    </lineage>
</organism>
<dbReference type="AlphaFoldDB" id="A0A1F7K9J2"/>
<dbReference type="Gene3D" id="2.40.50.90">
    <property type="match status" value="1"/>
</dbReference>
<dbReference type="InterPro" id="IPR035437">
    <property type="entry name" value="SNase_OB-fold_sf"/>
</dbReference>
<dbReference type="SUPFAM" id="SSF50199">
    <property type="entry name" value="Staphylococcal nuclease"/>
    <property type="match status" value="1"/>
</dbReference>
<accession>A0A1F7K9J2</accession>
<evidence type="ECO:0000259" key="5">
    <source>
        <dbReference type="PROSITE" id="PS50830"/>
    </source>
</evidence>
<dbReference type="PROSITE" id="PS50830">
    <property type="entry name" value="TNASE_3"/>
    <property type="match status" value="1"/>
</dbReference>
<feature type="transmembrane region" description="Helical" evidence="4">
    <location>
        <begin position="12"/>
        <end position="31"/>
    </location>
</feature>
<keyword evidence="4" id="KW-1133">Transmembrane helix</keyword>
<keyword evidence="4" id="KW-0812">Transmembrane</keyword>
<gene>
    <name evidence="6" type="ORF">A2209_02395</name>
</gene>
<evidence type="ECO:0000256" key="4">
    <source>
        <dbReference type="SAM" id="Phobius"/>
    </source>
</evidence>
<evidence type="ECO:0000256" key="1">
    <source>
        <dbReference type="ARBA" id="ARBA00022722"/>
    </source>
</evidence>
<proteinExistence type="predicted"/>
<dbReference type="Proteomes" id="UP000178450">
    <property type="component" value="Unassembled WGS sequence"/>
</dbReference>
<protein>
    <recommendedName>
        <fullName evidence="5">TNase-like domain-containing protein</fullName>
    </recommendedName>
</protein>
<name>A0A1F7K9J2_9BACT</name>
<sequence length="215" mass="24677">MAKKKKCFSSWQQFLIGLAILIFSLFGYLQFRPQTHLVTRIIDGDTIELDNGERVRYLGVDTPEIGECYATAAISLNRQLVLNKQVHLQTDANKLDQYGRILAYVFVSKIMINQELLRQGAGAYFEDYLNHRYQAELIAAAQGAHQNKTGLWRTCAQDKKLGCLIKGNLDPNDRRFYHLPGFRHYSQIVMNLDKGDRWFCTEPDAIAAGFKRARE</sequence>
<dbReference type="PANTHER" id="PTHR12302:SF3">
    <property type="entry name" value="SERINE_THREONINE-PROTEIN KINASE 31"/>
    <property type="match status" value="1"/>
</dbReference>
<dbReference type="EMBL" id="MGBG01000020">
    <property type="protein sequence ID" value="OGK64525.1"/>
    <property type="molecule type" value="Genomic_DNA"/>
</dbReference>
<evidence type="ECO:0000313" key="7">
    <source>
        <dbReference type="Proteomes" id="UP000178450"/>
    </source>
</evidence>
<evidence type="ECO:0000256" key="2">
    <source>
        <dbReference type="ARBA" id="ARBA00022759"/>
    </source>
</evidence>
<keyword evidence="3" id="KW-0378">Hydrolase</keyword>
<evidence type="ECO:0000313" key="6">
    <source>
        <dbReference type="EMBL" id="OGK64525.1"/>
    </source>
</evidence>
<dbReference type="PANTHER" id="PTHR12302">
    <property type="entry name" value="EBNA2 BINDING PROTEIN P100"/>
    <property type="match status" value="1"/>
</dbReference>
<keyword evidence="2" id="KW-0255">Endonuclease</keyword>